<dbReference type="Proteomes" id="UP000053841">
    <property type="component" value="Unassembled WGS sequence"/>
</dbReference>
<sequence length="68" mass="7293">MKNKEGLTALHLAVVGDHNKTVAALTEAEADVNTTDGRGWSALHIAAEKGYEEVMKTLVKKGADLDMK</sequence>
<dbReference type="GeneID" id="19153676"/>
<evidence type="ECO:0000256" key="2">
    <source>
        <dbReference type="ARBA" id="ARBA00023043"/>
    </source>
</evidence>
<feature type="repeat" description="ANK" evidence="3">
    <location>
        <begin position="38"/>
        <end position="68"/>
    </location>
</feature>
<reference evidence="4 5" key="1">
    <citation type="journal article" date="2013" name="PLoS Genet.">
        <title>Comparative genome structure, secondary metabolite, and effector coding capacity across Cochliobolus pathogens.</title>
        <authorList>
            <person name="Condon B.J."/>
            <person name="Leng Y."/>
            <person name="Wu D."/>
            <person name="Bushley K.E."/>
            <person name="Ohm R.A."/>
            <person name="Otillar R."/>
            <person name="Martin J."/>
            <person name="Schackwitz W."/>
            <person name="Grimwood J."/>
            <person name="MohdZainudin N."/>
            <person name="Xue C."/>
            <person name="Wang R."/>
            <person name="Manning V.A."/>
            <person name="Dhillon B."/>
            <person name="Tu Z.J."/>
            <person name="Steffenson B.J."/>
            <person name="Salamov A."/>
            <person name="Sun H."/>
            <person name="Lowry S."/>
            <person name="LaButti K."/>
            <person name="Han J."/>
            <person name="Copeland A."/>
            <person name="Lindquist E."/>
            <person name="Barry K."/>
            <person name="Schmutz J."/>
            <person name="Baker S.E."/>
            <person name="Ciuffetti L.M."/>
            <person name="Grigoriev I.V."/>
            <person name="Zhong S."/>
            <person name="Turgeon B.G."/>
        </authorList>
    </citation>
    <scope>NUCLEOTIDE SEQUENCE [LARGE SCALE GENOMIC DNA]</scope>
    <source>
        <strain evidence="4 5">26-R-13</strain>
    </source>
</reference>
<dbReference type="KEGG" id="bze:COCCADRAFT_94028"/>
<keyword evidence="5" id="KW-1185">Reference proteome</keyword>
<feature type="repeat" description="ANK" evidence="3">
    <location>
        <begin position="5"/>
        <end position="37"/>
    </location>
</feature>
<accession>W6YRV0</accession>
<evidence type="ECO:0000313" key="5">
    <source>
        <dbReference type="Proteomes" id="UP000053841"/>
    </source>
</evidence>
<keyword evidence="1" id="KW-0677">Repeat</keyword>
<dbReference type="AlphaFoldDB" id="W6YRV0"/>
<evidence type="ECO:0000313" key="4">
    <source>
        <dbReference type="EMBL" id="EUC34241.1"/>
    </source>
</evidence>
<dbReference type="InterPro" id="IPR036770">
    <property type="entry name" value="Ankyrin_rpt-contain_sf"/>
</dbReference>
<dbReference type="EMBL" id="KI964595">
    <property type="protein sequence ID" value="EUC34241.1"/>
    <property type="molecule type" value="Genomic_DNA"/>
</dbReference>
<dbReference type="SMART" id="SM00248">
    <property type="entry name" value="ANK"/>
    <property type="match status" value="2"/>
</dbReference>
<dbReference type="PANTHER" id="PTHR24171">
    <property type="entry name" value="ANKYRIN REPEAT DOMAIN-CONTAINING PROTEIN 39-RELATED"/>
    <property type="match status" value="1"/>
</dbReference>
<dbReference type="SUPFAM" id="SSF48403">
    <property type="entry name" value="Ankyrin repeat"/>
    <property type="match status" value="1"/>
</dbReference>
<dbReference type="STRING" id="930089.W6YRV0"/>
<dbReference type="Gene3D" id="1.25.40.20">
    <property type="entry name" value="Ankyrin repeat-containing domain"/>
    <property type="match status" value="1"/>
</dbReference>
<evidence type="ECO:0000256" key="3">
    <source>
        <dbReference type="PROSITE-ProRule" id="PRU00023"/>
    </source>
</evidence>
<dbReference type="InterPro" id="IPR002110">
    <property type="entry name" value="Ankyrin_rpt"/>
</dbReference>
<gene>
    <name evidence="4" type="ORF">COCCADRAFT_94028</name>
</gene>
<dbReference type="OrthoDB" id="4772757at2759"/>
<dbReference type="RefSeq" id="XP_007711494.1">
    <property type="nucleotide sequence ID" value="XM_007713304.1"/>
</dbReference>
<protein>
    <submittedName>
        <fullName evidence="4">Uncharacterized protein</fullName>
    </submittedName>
</protein>
<feature type="non-terminal residue" evidence="4">
    <location>
        <position position="68"/>
    </location>
</feature>
<proteinExistence type="predicted"/>
<keyword evidence="2 3" id="KW-0040">ANK repeat</keyword>
<dbReference type="HOGENOM" id="CLU_000134_45_9_1"/>
<dbReference type="Pfam" id="PF12796">
    <property type="entry name" value="Ank_2"/>
    <property type="match status" value="1"/>
</dbReference>
<dbReference type="PROSITE" id="PS50088">
    <property type="entry name" value="ANK_REPEAT"/>
    <property type="match status" value="2"/>
</dbReference>
<dbReference type="PROSITE" id="PS50297">
    <property type="entry name" value="ANK_REP_REGION"/>
    <property type="match status" value="2"/>
</dbReference>
<organism evidence="4 5">
    <name type="scientific">Cochliobolus carbonum (strain 26-R-13)</name>
    <name type="common">Maize leaf spot fungus</name>
    <name type="synonym">Bipolaris zeicola</name>
    <dbReference type="NCBI Taxonomy" id="930089"/>
    <lineage>
        <taxon>Eukaryota</taxon>
        <taxon>Fungi</taxon>
        <taxon>Dikarya</taxon>
        <taxon>Ascomycota</taxon>
        <taxon>Pezizomycotina</taxon>
        <taxon>Dothideomycetes</taxon>
        <taxon>Pleosporomycetidae</taxon>
        <taxon>Pleosporales</taxon>
        <taxon>Pleosporineae</taxon>
        <taxon>Pleosporaceae</taxon>
        <taxon>Bipolaris</taxon>
    </lineage>
</organism>
<name>W6YRV0_COCC2</name>
<evidence type="ECO:0000256" key="1">
    <source>
        <dbReference type="ARBA" id="ARBA00022737"/>
    </source>
</evidence>